<dbReference type="Gene3D" id="1.20.1280.290">
    <property type="match status" value="1"/>
</dbReference>
<dbReference type="Proteomes" id="UP000738402">
    <property type="component" value="Unassembled WGS sequence"/>
</dbReference>
<keyword evidence="1" id="KW-0812">Transmembrane</keyword>
<feature type="transmembrane region" description="Helical" evidence="1">
    <location>
        <begin position="119"/>
        <end position="139"/>
    </location>
</feature>
<dbReference type="Proteomes" id="UP000697297">
    <property type="component" value="Unassembled WGS sequence"/>
</dbReference>
<protein>
    <submittedName>
        <fullName evidence="2">Uncharacterized protein</fullName>
    </submittedName>
</protein>
<proteinExistence type="predicted"/>
<keyword evidence="4" id="KW-1185">Reference proteome</keyword>
<feature type="transmembrane region" description="Helical" evidence="1">
    <location>
        <begin position="93"/>
        <end position="112"/>
    </location>
</feature>
<keyword evidence="1" id="KW-0472">Membrane</keyword>
<evidence type="ECO:0000313" key="3">
    <source>
        <dbReference type="EMBL" id="KAG7762712.1"/>
    </source>
</evidence>
<evidence type="ECO:0000313" key="5">
    <source>
        <dbReference type="Proteomes" id="UP000738402"/>
    </source>
</evidence>
<comment type="caution">
    <text evidence="2">The sequence shown here is derived from an EMBL/GenBank/DDBJ whole genome shotgun (WGS) entry which is preliminary data.</text>
</comment>
<dbReference type="EMBL" id="JAHLUN010000013">
    <property type="protein sequence ID" value="KAG7762712.1"/>
    <property type="molecule type" value="Genomic_DNA"/>
</dbReference>
<name>A0AAN6HYZ7_9ASCO</name>
<keyword evidence="1" id="KW-1133">Transmembrane helix</keyword>
<organism evidence="2 5">
    <name type="scientific">Ogataea haglerorum</name>
    <dbReference type="NCBI Taxonomy" id="1937702"/>
    <lineage>
        <taxon>Eukaryota</taxon>
        <taxon>Fungi</taxon>
        <taxon>Dikarya</taxon>
        <taxon>Ascomycota</taxon>
        <taxon>Saccharomycotina</taxon>
        <taxon>Pichiomycetes</taxon>
        <taxon>Pichiales</taxon>
        <taxon>Pichiaceae</taxon>
        <taxon>Ogataea</taxon>
    </lineage>
</organism>
<reference evidence="2 4" key="1">
    <citation type="journal article" date="2021" name="G3 (Bethesda)">
        <title>Genomic diversity, chromosomal rearrangements, and interspecies hybridization in the ogataea polymorpha species complex.</title>
        <authorList>
            <person name="Hanson S.J."/>
            <person name="Cinneide E.O."/>
            <person name="Salzberg L.I."/>
            <person name="Wolfe K.H."/>
            <person name="McGowan J."/>
            <person name="Fitzpatrick D.A."/>
            <person name="Matlin K."/>
        </authorList>
    </citation>
    <scope>NUCLEOTIDE SEQUENCE</scope>
    <source>
        <strain evidence="3">81-436-3</strain>
        <strain evidence="2">83-405-1</strain>
    </source>
</reference>
<evidence type="ECO:0000313" key="4">
    <source>
        <dbReference type="Proteomes" id="UP000697297"/>
    </source>
</evidence>
<feature type="transmembrane region" description="Helical" evidence="1">
    <location>
        <begin position="209"/>
        <end position="227"/>
    </location>
</feature>
<evidence type="ECO:0000256" key="1">
    <source>
        <dbReference type="SAM" id="Phobius"/>
    </source>
</evidence>
<dbReference type="EMBL" id="JAHLUH010000015">
    <property type="protein sequence ID" value="KAG7724753.1"/>
    <property type="molecule type" value="Genomic_DNA"/>
</dbReference>
<accession>A0AAN6HYZ7</accession>
<evidence type="ECO:0000313" key="2">
    <source>
        <dbReference type="EMBL" id="KAG7724753.1"/>
    </source>
</evidence>
<gene>
    <name evidence="2" type="ORF">KL933_004575</name>
    <name evidence="3" type="ORF">KL946_004453</name>
</gene>
<dbReference type="AlphaFoldDB" id="A0AAN6HYZ7"/>
<feature type="transmembrane region" description="Helical" evidence="1">
    <location>
        <begin position="145"/>
        <end position="164"/>
    </location>
</feature>
<sequence>MADLQSVLEPYLELLRPYTSLMPVWLENALIQIYGPEIYYSIIYNLRPFDRRNQLYLQLFTQKTVELLLRSGILLPQLLNLAKHRKPASSTAILSYIITLVTNIVQIIYGVRCQNGFKVVEYAIQAAQAALVVFLMLSFANKPRWGQSLVMALGWLFYWCRGVSVEYLQKALSLLNAAGLVNYLFLLTNKRRENLASLGSLGGSLLQNVAANAYLLLGMLFITVGLVKRARSRR</sequence>